<reference evidence="1 2" key="1">
    <citation type="submission" date="2018-05" db="EMBL/GenBank/DDBJ databases">
        <title>Kurthia sibirica genome sequence.</title>
        <authorList>
            <person name="Maclea K.S."/>
            <person name="Goen A.E."/>
        </authorList>
    </citation>
    <scope>NUCLEOTIDE SEQUENCE [LARGE SCALE GENOMIC DNA]</scope>
    <source>
        <strain evidence="1 2">ATCC 49154</strain>
    </source>
</reference>
<dbReference type="EMBL" id="QFVR01000013">
    <property type="protein sequence ID" value="PWI24985.1"/>
    <property type="molecule type" value="Genomic_DNA"/>
</dbReference>
<protein>
    <submittedName>
        <fullName evidence="1">Uncharacterized protein</fullName>
    </submittedName>
</protein>
<name>A0A2U3AKD8_9BACL</name>
<comment type="caution">
    <text evidence="1">The sequence shown here is derived from an EMBL/GenBank/DDBJ whole genome shotgun (WGS) entry which is preliminary data.</text>
</comment>
<gene>
    <name evidence="1" type="ORF">DEX24_10445</name>
</gene>
<dbReference type="RefSeq" id="WP_109306381.1">
    <property type="nucleotide sequence ID" value="NZ_BJUF01000004.1"/>
</dbReference>
<organism evidence="1 2">
    <name type="scientific">Kurthia sibirica</name>
    <dbReference type="NCBI Taxonomy" id="202750"/>
    <lineage>
        <taxon>Bacteria</taxon>
        <taxon>Bacillati</taxon>
        <taxon>Bacillota</taxon>
        <taxon>Bacilli</taxon>
        <taxon>Bacillales</taxon>
        <taxon>Caryophanaceae</taxon>
        <taxon>Kurthia</taxon>
    </lineage>
</organism>
<sequence length="131" mass="15605">MAQQNNHYKGKYYTRRQRASIEEMKRGIIQGFPGDYNESISLETIFDIAAANDFKMTRNGFVQKKPLFQRRQSAIERMNADESYPYTLDDVKDRVRASPYFYDCMCDNDFRYYGEKYGFVTKDGIHFKRIL</sequence>
<dbReference type="Proteomes" id="UP000245938">
    <property type="component" value="Unassembled WGS sequence"/>
</dbReference>
<dbReference type="AlphaFoldDB" id="A0A2U3AKD8"/>
<keyword evidence="2" id="KW-1185">Reference proteome</keyword>
<evidence type="ECO:0000313" key="2">
    <source>
        <dbReference type="Proteomes" id="UP000245938"/>
    </source>
</evidence>
<accession>A0A2U3AKD8</accession>
<evidence type="ECO:0000313" key="1">
    <source>
        <dbReference type="EMBL" id="PWI24985.1"/>
    </source>
</evidence>
<proteinExistence type="predicted"/>